<evidence type="ECO:0000313" key="3">
    <source>
        <dbReference type="EMBL" id="VAW42515.1"/>
    </source>
</evidence>
<name>A0A3B0VG52_9ZZZZ</name>
<reference evidence="3" key="1">
    <citation type="submission" date="2018-06" db="EMBL/GenBank/DDBJ databases">
        <authorList>
            <person name="Zhirakovskaya E."/>
        </authorList>
    </citation>
    <scope>NUCLEOTIDE SEQUENCE</scope>
</reference>
<feature type="domain" description="Doubled CXXCH motif" evidence="2">
    <location>
        <begin position="36"/>
        <end position="68"/>
    </location>
</feature>
<dbReference type="InterPro" id="IPR036280">
    <property type="entry name" value="Multihaem_cyt_sf"/>
</dbReference>
<evidence type="ECO:0000256" key="1">
    <source>
        <dbReference type="ARBA" id="ARBA00022729"/>
    </source>
</evidence>
<evidence type="ECO:0000259" key="2">
    <source>
        <dbReference type="Pfam" id="PF09699"/>
    </source>
</evidence>
<keyword evidence="1" id="KW-0732">Signal</keyword>
<dbReference type="PANTHER" id="PTHR35038">
    <property type="entry name" value="DISSIMILATORY SULFITE REDUCTASE SIRA"/>
    <property type="match status" value="1"/>
</dbReference>
<dbReference type="EMBL" id="UOEU01000930">
    <property type="protein sequence ID" value="VAW42515.1"/>
    <property type="molecule type" value="Genomic_DNA"/>
</dbReference>
<dbReference type="SUPFAM" id="SSF48695">
    <property type="entry name" value="Multiheme cytochromes"/>
    <property type="match status" value="1"/>
</dbReference>
<dbReference type="InterPro" id="IPR010177">
    <property type="entry name" value="Paired_CXXCH_1"/>
</dbReference>
<dbReference type="InterPro" id="IPR051829">
    <property type="entry name" value="Multiheme_Cytochr_ET"/>
</dbReference>
<sequence length="341" mass="35783">MKTRLLLAIVLFMIFYLPASLLLADNGPHGGYTASTDACAGCHRTHTAAAASLLLSTSPNLCLTCHGSSTTGADTNVTDGLDSMSRPLRGGGFEWVSMDPGTVGRQTLPVTSNHTTNGGSNTVWGYGLISATANPGLADVPLTCTDCHNPHGRGGAGGAATYRLLKGDNVSNLPLFTNNNGTVTQTSSVDIPDEPTKMYYISADGDYFGNHGGFYNGMSANAAMTAWCAQCHTRYKAENTQASPSESGHTDSGDTIFAFRHVTNVEDNLGCASCHASTHGNFMPPYPACVTCHMAHGTGARMGNNSDNVPWPDGTTTPDADARSALLRLDNRGVCQDCHQK</sequence>
<organism evidence="3">
    <name type="scientific">hydrothermal vent metagenome</name>
    <dbReference type="NCBI Taxonomy" id="652676"/>
    <lineage>
        <taxon>unclassified sequences</taxon>
        <taxon>metagenomes</taxon>
        <taxon>ecological metagenomes</taxon>
    </lineage>
</organism>
<dbReference type="Pfam" id="PF09699">
    <property type="entry name" value="Paired_CXXCH_1"/>
    <property type="match status" value="1"/>
</dbReference>
<gene>
    <name evidence="3" type="ORF">MNBD_CHLOROFLEXI01-1456</name>
</gene>
<protein>
    <recommendedName>
        <fullName evidence="2">Doubled CXXCH motif domain-containing protein</fullName>
    </recommendedName>
</protein>
<dbReference type="AlphaFoldDB" id="A0A3B0VG52"/>
<accession>A0A3B0VG52</accession>
<dbReference type="PANTHER" id="PTHR35038:SF6">
    <property type="entry name" value="SURFACE LOCALIZED DECAHEME CYTOCHROME C LIPOPROTEIN"/>
    <property type="match status" value="1"/>
</dbReference>
<dbReference type="Gene3D" id="1.10.1130.10">
    <property type="entry name" value="Flavocytochrome C3, Chain A"/>
    <property type="match status" value="1"/>
</dbReference>
<dbReference type="GO" id="GO:0016491">
    <property type="term" value="F:oxidoreductase activity"/>
    <property type="evidence" value="ECO:0007669"/>
    <property type="project" value="TreeGrafter"/>
</dbReference>
<dbReference type="NCBIfam" id="TIGR01905">
    <property type="entry name" value="paired_CXXCH_1"/>
    <property type="match status" value="1"/>
</dbReference>
<proteinExistence type="predicted"/>